<dbReference type="Gene3D" id="3.40.630.30">
    <property type="match status" value="1"/>
</dbReference>
<proteinExistence type="inferred from homology"/>
<evidence type="ECO:0000313" key="7">
    <source>
        <dbReference type="EMBL" id="OGY18357.1"/>
    </source>
</evidence>
<keyword evidence="3" id="KW-0133">Cell shape</keyword>
<dbReference type="SUPFAM" id="SSF55729">
    <property type="entry name" value="Acyl-CoA N-acyltransferases (Nat)"/>
    <property type="match status" value="2"/>
</dbReference>
<evidence type="ECO:0000256" key="5">
    <source>
        <dbReference type="ARBA" id="ARBA00023315"/>
    </source>
</evidence>
<keyword evidence="6" id="KW-0961">Cell wall biogenesis/degradation</keyword>
<dbReference type="EMBL" id="MHCJ01000003">
    <property type="protein sequence ID" value="OGY18357.1"/>
    <property type="molecule type" value="Genomic_DNA"/>
</dbReference>
<evidence type="ECO:0000313" key="8">
    <source>
        <dbReference type="Proteomes" id="UP000179233"/>
    </source>
</evidence>
<evidence type="ECO:0000256" key="2">
    <source>
        <dbReference type="ARBA" id="ARBA00022679"/>
    </source>
</evidence>
<gene>
    <name evidence="7" type="ORF">A2786_02520</name>
</gene>
<accession>A0A1G1VT21</accession>
<dbReference type="PANTHER" id="PTHR36174:SF1">
    <property type="entry name" value="LIPID II:GLYCINE GLYCYLTRANSFERASE"/>
    <property type="match status" value="1"/>
</dbReference>
<dbReference type="InterPro" id="IPR016181">
    <property type="entry name" value="Acyl_CoA_acyltransferase"/>
</dbReference>
<organism evidence="7 8">
    <name type="scientific">Candidatus Chisholmbacteria bacterium RIFCSPHIGHO2_01_FULL_52_32</name>
    <dbReference type="NCBI Taxonomy" id="1797591"/>
    <lineage>
        <taxon>Bacteria</taxon>
        <taxon>Candidatus Chisholmiibacteriota</taxon>
    </lineage>
</organism>
<keyword evidence="2" id="KW-0808">Transferase</keyword>
<dbReference type="PANTHER" id="PTHR36174">
    <property type="entry name" value="LIPID II:GLYCINE GLYCYLTRANSFERASE"/>
    <property type="match status" value="1"/>
</dbReference>
<name>A0A1G1VT21_9BACT</name>
<dbReference type="GO" id="GO:0016755">
    <property type="term" value="F:aminoacyltransferase activity"/>
    <property type="evidence" value="ECO:0007669"/>
    <property type="project" value="InterPro"/>
</dbReference>
<keyword evidence="4" id="KW-0573">Peptidoglycan synthesis</keyword>
<dbReference type="AlphaFoldDB" id="A0A1G1VT21"/>
<dbReference type="InterPro" id="IPR003447">
    <property type="entry name" value="FEMABX"/>
</dbReference>
<dbReference type="GO" id="GO:0071555">
    <property type="term" value="P:cell wall organization"/>
    <property type="evidence" value="ECO:0007669"/>
    <property type="project" value="UniProtKB-KW"/>
</dbReference>
<reference evidence="7 8" key="1">
    <citation type="journal article" date="2016" name="Nat. Commun.">
        <title>Thousands of microbial genomes shed light on interconnected biogeochemical processes in an aquifer system.</title>
        <authorList>
            <person name="Anantharaman K."/>
            <person name="Brown C.T."/>
            <person name="Hug L.A."/>
            <person name="Sharon I."/>
            <person name="Castelle C.J."/>
            <person name="Probst A.J."/>
            <person name="Thomas B.C."/>
            <person name="Singh A."/>
            <person name="Wilkins M.J."/>
            <person name="Karaoz U."/>
            <person name="Brodie E.L."/>
            <person name="Williams K.H."/>
            <person name="Hubbard S.S."/>
            <person name="Banfield J.F."/>
        </authorList>
    </citation>
    <scope>NUCLEOTIDE SEQUENCE [LARGE SCALE GENOMIC DNA]</scope>
</reference>
<dbReference type="Pfam" id="PF02388">
    <property type="entry name" value="FemAB"/>
    <property type="match status" value="1"/>
</dbReference>
<dbReference type="Proteomes" id="UP000179233">
    <property type="component" value="Unassembled WGS sequence"/>
</dbReference>
<sequence>MESQAPNTFLHSWNWGEFHKKLGYKIFRLGISKKNGLIAVALFIKIPARRGTFLFCPHGPIFKARSLEERKTDIKKFLSEGKLIARKENCSFVRVSPLMEAADDNEKLFLSLGFRNAPTHMHAERSWILDLRPSEEELLKSMRKTTRYSIRKAQRDGVRIIQSDNPKHSLRFFPLYGTTVDRQRFTPFSEQYLTTEFEVFRKDGQAMWFFAKYNREIVSGAMVIKSNGSAFYHHGASSQKYPSVPASALLQWEAIREAKKSGLKRYNFWGIAPENEPNHPWAGITLFKQGFGGYAETYVHAKDYVLSPRYWITYFIEKIRREKRGL</sequence>
<evidence type="ECO:0008006" key="9">
    <source>
        <dbReference type="Google" id="ProtNLM"/>
    </source>
</evidence>
<keyword evidence="5" id="KW-0012">Acyltransferase</keyword>
<evidence type="ECO:0000256" key="6">
    <source>
        <dbReference type="ARBA" id="ARBA00023316"/>
    </source>
</evidence>
<comment type="similarity">
    <text evidence="1">Belongs to the FemABX family.</text>
</comment>
<dbReference type="GO" id="GO:0009252">
    <property type="term" value="P:peptidoglycan biosynthetic process"/>
    <property type="evidence" value="ECO:0007669"/>
    <property type="project" value="UniProtKB-KW"/>
</dbReference>
<evidence type="ECO:0000256" key="1">
    <source>
        <dbReference type="ARBA" id="ARBA00009943"/>
    </source>
</evidence>
<evidence type="ECO:0000256" key="3">
    <source>
        <dbReference type="ARBA" id="ARBA00022960"/>
    </source>
</evidence>
<dbReference type="GO" id="GO:0008360">
    <property type="term" value="P:regulation of cell shape"/>
    <property type="evidence" value="ECO:0007669"/>
    <property type="project" value="UniProtKB-KW"/>
</dbReference>
<dbReference type="InterPro" id="IPR050644">
    <property type="entry name" value="PG_Glycine_Bridge_Synth"/>
</dbReference>
<dbReference type="PROSITE" id="PS51191">
    <property type="entry name" value="FEMABX"/>
    <property type="match status" value="1"/>
</dbReference>
<protein>
    <recommendedName>
        <fullName evidence="9">BioF2-like acetyltransferase domain-containing protein</fullName>
    </recommendedName>
</protein>
<evidence type="ECO:0000256" key="4">
    <source>
        <dbReference type="ARBA" id="ARBA00022984"/>
    </source>
</evidence>
<comment type="caution">
    <text evidence="7">The sequence shown here is derived from an EMBL/GenBank/DDBJ whole genome shotgun (WGS) entry which is preliminary data.</text>
</comment>